<dbReference type="Proteomes" id="UP001610563">
    <property type="component" value="Unassembled WGS sequence"/>
</dbReference>
<dbReference type="InterPro" id="IPR001128">
    <property type="entry name" value="Cyt_P450"/>
</dbReference>
<dbReference type="Pfam" id="PF00067">
    <property type="entry name" value="p450"/>
    <property type="match status" value="1"/>
</dbReference>
<organism evidence="9 10">
    <name type="scientific">Aspergillus keveii</name>
    <dbReference type="NCBI Taxonomy" id="714993"/>
    <lineage>
        <taxon>Eukaryota</taxon>
        <taxon>Fungi</taxon>
        <taxon>Dikarya</taxon>
        <taxon>Ascomycota</taxon>
        <taxon>Pezizomycotina</taxon>
        <taxon>Eurotiomycetes</taxon>
        <taxon>Eurotiomycetidae</taxon>
        <taxon>Eurotiales</taxon>
        <taxon>Aspergillaceae</taxon>
        <taxon>Aspergillus</taxon>
        <taxon>Aspergillus subgen. Nidulantes</taxon>
    </lineage>
</organism>
<dbReference type="InterPro" id="IPR002403">
    <property type="entry name" value="Cyt_P450_E_grp-IV"/>
</dbReference>
<dbReference type="PRINTS" id="PR00385">
    <property type="entry name" value="P450"/>
</dbReference>
<evidence type="ECO:0000313" key="9">
    <source>
        <dbReference type="EMBL" id="KAL2794802.1"/>
    </source>
</evidence>
<comment type="similarity">
    <text evidence="2">Belongs to the cytochrome P450 family.</text>
</comment>
<reference evidence="9 10" key="1">
    <citation type="submission" date="2024-07" db="EMBL/GenBank/DDBJ databases">
        <title>Section-level genome sequencing and comparative genomics of Aspergillus sections Usti and Cavernicolus.</title>
        <authorList>
            <consortium name="Lawrence Berkeley National Laboratory"/>
            <person name="Nybo J.L."/>
            <person name="Vesth T.C."/>
            <person name="Theobald S."/>
            <person name="Frisvad J.C."/>
            <person name="Larsen T.O."/>
            <person name="Kjaerboelling I."/>
            <person name="Rothschild-Mancinelli K."/>
            <person name="Lyhne E.K."/>
            <person name="Kogle M.E."/>
            <person name="Barry K."/>
            <person name="Clum A."/>
            <person name="Na H."/>
            <person name="Ledsgaard L."/>
            <person name="Lin J."/>
            <person name="Lipzen A."/>
            <person name="Kuo A."/>
            <person name="Riley R."/>
            <person name="Mondo S."/>
            <person name="Labutti K."/>
            <person name="Haridas S."/>
            <person name="Pangalinan J."/>
            <person name="Salamov A.A."/>
            <person name="Simmons B.A."/>
            <person name="Magnuson J.K."/>
            <person name="Chen J."/>
            <person name="Drula E."/>
            <person name="Henrissat B."/>
            <person name="Wiebenga A."/>
            <person name="Lubbers R.J."/>
            <person name="Gomes A.C."/>
            <person name="Makela M.R."/>
            <person name="Stajich J."/>
            <person name="Grigoriev I.V."/>
            <person name="Mortensen U.H."/>
            <person name="De Vries R.P."/>
            <person name="Baker S.E."/>
            <person name="Andersen M.R."/>
        </authorList>
    </citation>
    <scope>NUCLEOTIDE SEQUENCE [LARGE SCALE GENOMIC DNA]</scope>
    <source>
        <strain evidence="9 10">CBS 209.92</strain>
    </source>
</reference>
<comment type="caution">
    <text evidence="9">The sequence shown here is derived from an EMBL/GenBank/DDBJ whole genome shotgun (WGS) entry which is preliminary data.</text>
</comment>
<evidence type="ECO:0000256" key="4">
    <source>
        <dbReference type="ARBA" id="ARBA00022723"/>
    </source>
</evidence>
<keyword evidence="3" id="KW-0349">Heme</keyword>
<proteinExistence type="inferred from homology"/>
<comment type="cofactor">
    <cofactor evidence="1">
        <name>heme</name>
        <dbReference type="ChEBI" id="CHEBI:30413"/>
    </cofactor>
</comment>
<feature type="transmembrane region" description="Helical" evidence="8">
    <location>
        <begin position="12"/>
        <end position="30"/>
    </location>
</feature>
<dbReference type="PANTHER" id="PTHR24305:SF187">
    <property type="entry name" value="P450, PUTATIVE (EUROFUNG)-RELATED"/>
    <property type="match status" value="1"/>
</dbReference>
<accession>A0ABR4G702</accession>
<evidence type="ECO:0000256" key="8">
    <source>
        <dbReference type="SAM" id="Phobius"/>
    </source>
</evidence>
<keyword evidence="8" id="KW-0812">Transmembrane</keyword>
<keyword evidence="8" id="KW-0472">Membrane</keyword>
<dbReference type="PANTHER" id="PTHR24305">
    <property type="entry name" value="CYTOCHROME P450"/>
    <property type="match status" value="1"/>
</dbReference>
<gene>
    <name evidence="9" type="ORF">BJX66DRAFT_337592</name>
</gene>
<feature type="transmembrane region" description="Helical" evidence="8">
    <location>
        <begin position="36"/>
        <end position="55"/>
    </location>
</feature>
<dbReference type="InterPro" id="IPR050121">
    <property type="entry name" value="Cytochrome_P450_monoxygenase"/>
</dbReference>
<keyword evidence="4" id="KW-0479">Metal-binding</keyword>
<feature type="transmembrane region" description="Helical" evidence="8">
    <location>
        <begin position="67"/>
        <end position="90"/>
    </location>
</feature>
<evidence type="ECO:0000256" key="6">
    <source>
        <dbReference type="ARBA" id="ARBA00023004"/>
    </source>
</evidence>
<sequence>MPAVSGSDARQTLFTLAVLGLASHTFFIRYNNVDPLVGKCFLPYIYIQSALWLWLSIQEKSVLASTVFIALANASFWTPLLASITLYRIYFHPLRKYPGPSVARFTSWWGVWKLARGANRYQLHDELHRRYGDIVRIAPNYISVNRVDALAVFYGAGTQCGKSHTFYNLKDVKSLQTETDLKKHKTRRPPWEKALNARQCLEYLPQLYRLSDLLITRVAEDAVKSTRGVMINHWLTCFSFDMMGELGYNKSYGCLETGVVHRGIIDMETAIATAVVISPLPWLVRILSSIVGVPSHLKGFMNLAIEARAERKAATTVSKTDVLSQVFDGNVPLTAEEEIEDTMLLQIGGSDTTNSTLIFCVYYIATNSAVQRALREEIQPSHAVGEEVTWENIKSLPLLEAAINETLRMHPPVPGGMPRMTPPQGAHLGDLYVPGNTTVSCPTWTIQMDPANFTDPTRWNPHRWINHPAEHNTKAWVPFSVGPFSCVGKNFAYMEMKVAIAKLVTQFEIALTPQEDGRALLEGSKDNTATVCKPVWLSMKPRGDIKEGLGEAVLN</sequence>
<protein>
    <submittedName>
        <fullName evidence="9">Cytochrome P450</fullName>
    </submittedName>
</protein>
<evidence type="ECO:0000313" key="10">
    <source>
        <dbReference type="Proteomes" id="UP001610563"/>
    </source>
</evidence>
<dbReference type="EMBL" id="JBFTWV010000041">
    <property type="protein sequence ID" value="KAL2794802.1"/>
    <property type="molecule type" value="Genomic_DNA"/>
</dbReference>
<evidence type="ECO:0000256" key="5">
    <source>
        <dbReference type="ARBA" id="ARBA00023002"/>
    </source>
</evidence>
<keyword evidence="8" id="KW-1133">Transmembrane helix</keyword>
<evidence type="ECO:0000256" key="7">
    <source>
        <dbReference type="ARBA" id="ARBA00023033"/>
    </source>
</evidence>
<evidence type="ECO:0000256" key="3">
    <source>
        <dbReference type="ARBA" id="ARBA00022617"/>
    </source>
</evidence>
<keyword evidence="10" id="KW-1185">Reference proteome</keyword>
<dbReference type="InterPro" id="IPR036396">
    <property type="entry name" value="Cyt_P450_sf"/>
</dbReference>
<keyword evidence="5" id="KW-0560">Oxidoreductase</keyword>
<dbReference type="Gene3D" id="1.10.630.10">
    <property type="entry name" value="Cytochrome P450"/>
    <property type="match status" value="1"/>
</dbReference>
<evidence type="ECO:0000256" key="1">
    <source>
        <dbReference type="ARBA" id="ARBA00001971"/>
    </source>
</evidence>
<dbReference type="CDD" id="cd11061">
    <property type="entry name" value="CYP67-like"/>
    <property type="match status" value="1"/>
</dbReference>
<keyword evidence="7" id="KW-0503">Monooxygenase</keyword>
<keyword evidence="6" id="KW-0408">Iron</keyword>
<evidence type="ECO:0000256" key="2">
    <source>
        <dbReference type="ARBA" id="ARBA00010617"/>
    </source>
</evidence>
<dbReference type="SUPFAM" id="SSF48264">
    <property type="entry name" value="Cytochrome P450"/>
    <property type="match status" value="1"/>
</dbReference>
<dbReference type="PRINTS" id="PR00465">
    <property type="entry name" value="EP450IV"/>
</dbReference>
<name>A0ABR4G702_9EURO</name>